<evidence type="ECO:0000256" key="1">
    <source>
        <dbReference type="SAM" id="Phobius"/>
    </source>
</evidence>
<accession>C1FA15</accession>
<dbReference type="AlphaFoldDB" id="C1FA15"/>
<dbReference type="HOGENOM" id="CLU_2327471_0_0_0"/>
<keyword evidence="1" id="KW-0472">Membrane</keyword>
<evidence type="ECO:0008006" key="4">
    <source>
        <dbReference type="Google" id="ProtNLM"/>
    </source>
</evidence>
<keyword evidence="3" id="KW-1185">Reference proteome</keyword>
<dbReference type="EMBL" id="CP001472">
    <property type="protein sequence ID" value="ACO32132.1"/>
    <property type="molecule type" value="Genomic_DNA"/>
</dbReference>
<feature type="transmembrane region" description="Helical" evidence="1">
    <location>
        <begin position="31"/>
        <end position="52"/>
    </location>
</feature>
<dbReference type="InParanoid" id="C1FA15"/>
<keyword evidence="1" id="KW-0812">Transmembrane</keyword>
<dbReference type="RefSeq" id="WP_012680791.1">
    <property type="nucleotide sequence ID" value="NC_012483.1"/>
</dbReference>
<keyword evidence="1" id="KW-1133">Transmembrane helix</keyword>
<name>C1FA15_ACIC5</name>
<evidence type="ECO:0000313" key="3">
    <source>
        <dbReference type="Proteomes" id="UP000002207"/>
    </source>
</evidence>
<proteinExistence type="predicted"/>
<gene>
    <name evidence="2" type="ordered locus">ACP_0396</name>
</gene>
<reference evidence="2 3" key="1">
    <citation type="journal article" date="2009" name="Appl. Environ. Microbiol.">
        <title>Three genomes from the phylum Acidobacteria provide insight into the lifestyles of these microorganisms in soils.</title>
        <authorList>
            <person name="Ward N.L."/>
            <person name="Challacombe J.F."/>
            <person name="Janssen P.H."/>
            <person name="Henrissat B."/>
            <person name="Coutinho P.M."/>
            <person name="Wu M."/>
            <person name="Xie G."/>
            <person name="Haft D.H."/>
            <person name="Sait M."/>
            <person name="Badger J."/>
            <person name="Barabote R.D."/>
            <person name="Bradley B."/>
            <person name="Brettin T.S."/>
            <person name="Brinkac L.M."/>
            <person name="Bruce D."/>
            <person name="Creasy T."/>
            <person name="Daugherty S.C."/>
            <person name="Davidsen T.M."/>
            <person name="DeBoy R.T."/>
            <person name="Detter J.C."/>
            <person name="Dodson R.J."/>
            <person name="Durkin A.S."/>
            <person name="Ganapathy A."/>
            <person name="Gwinn-Giglio M."/>
            <person name="Han C.S."/>
            <person name="Khouri H."/>
            <person name="Kiss H."/>
            <person name="Kothari S.P."/>
            <person name="Madupu R."/>
            <person name="Nelson K.E."/>
            <person name="Nelson W.C."/>
            <person name="Paulsen I."/>
            <person name="Penn K."/>
            <person name="Ren Q."/>
            <person name="Rosovitz M.J."/>
            <person name="Selengut J.D."/>
            <person name="Shrivastava S."/>
            <person name="Sullivan S.A."/>
            <person name="Tapia R."/>
            <person name="Thompson L.S."/>
            <person name="Watkins K.L."/>
            <person name="Yang Q."/>
            <person name="Yu C."/>
            <person name="Zafar N."/>
            <person name="Zhou L."/>
            <person name="Kuske C.R."/>
        </authorList>
    </citation>
    <scope>NUCLEOTIDE SEQUENCE [LARGE SCALE GENOMIC DNA]</scope>
    <source>
        <strain evidence="3">ATCC 51196 / DSM 11244 / BCRC 80197 / JCM 7670 / NBRC 15755 / NCIMB 13165 / 161</strain>
    </source>
</reference>
<dbReference type="KEGG" id="aca:ACP_0396"/>
<sequence length="98" mass="10556">MPDLLKPEQAGSWARPFLRSMLSEDDGAVSSSRVCVALVIVFVLGFLTALLAKIHAPVTVEEFCRAVESLGMFTGGVTGTLYGINRAGNVFEKRADRP</sequence>
<protein>
    <recommendedName>
        <fullName evidence="4">Lipoprotein</fullName>
    </recommendedName>
</protein>
<dbReference type="OrthoDB" id="9940099at2"/>
<organism evidence="2 3">
    <name type="scientific">Acidobacterium capsulatum (strain ATCC 51196 / DSM 11244 / BCRC 80197 / JCM 7670 / NBRC 15755 / NCIMB 13165 / 161)</name>
    <dbReference type="NCBI Taxonomy" id="240015"/>
    <lineage>
        <taxon>Bacteria</taxon>
        <taxon>Pseudomonadati</taxon>
        <taxon>Acidobacteriota</taxon>
        <taxon>Terriglobia</taxon>
        <taxon>Terriglobales</taxon>
        <taxon>Acidobacteriaceae</taxon>
        <taxon>Acidobacterium</taxon>
    </lineage>
</organism>
<dbReference type="STRING" id="240015.ACP_0396"/>
<evidence type="ECO:0000313" key="2">
    <source>
        <dbReference type="EMBL" id="ACO32132.1"/>
    </source>
</evidence>
<dbReference type="Proteomes" id="UP000002207">
    <property type="component" value="Chromosome"/>
</dbReference>